<dbReference type="RefSeq" id="WP_170271203.1">
    <property type="nucleotide sequence ID" value="NZ_JABEQB010000025.1"/>
</dbReference>
<feature type="domain" description="Tail sheath protein C-terminal" evidence="3">
    <location>
        <begin position="233"/>
        <end position="356"/>
    </location>
</feature>
<dbReference type="Gene3D" id="3.30.360.90">
    <property type="match status" value="1"/>
</dbReference>
<sequence length="356" mass="39532">MGLPAINIIFKEVAATAIQRGERGIVALILKDANVPATNPFTVTTVSDIPTTLSEANKEQIQLALMGYIRPPRKVIVYVLPDTATDYTEVQNYLETVKWDYVAVPGIQASETTAFATWIKNLRDTKNKKVKAVLPNTAADHEGIINFATQQIVTVDKTYTTAEYCSRIAGMLAGTPLTISATFAPLPEVIDCDKLTKDEMDTAINQGKLILYNDGEKVKIARAVNSLVTTTQDKGESFKKIKIVDAMDMIYDDIKKTAEDYYIGKYANSYDNKCLLISAIQAYFDQLELDGILDRGKNKVEIDLDAQIVYLRSIGVDVDSMKEQEIKEANTRDKVFLKANIKILDAIEDITLNINI</sequence>
<evidence type="ECO:0000259" key="2">
    <source>
        <dbReference type="Pfam" id="PF04984"/>
    </source>
</evidence>
<dbReference type="Proteomes" id="UP000529861">
    <property type="component" value="Unassembled WGS sequence"/>
</dbReference>
<reference evidence="4 5" key="1">
    <citation type="submission" date="2020-04" db="EMBL/GenBank/DDBJ databases">
        <title>Draft genome sequence of Caldanaerobacter sunterraneus. strain 1523vc isolated from Griffin hot spring, Kamchatka, Russia.</title>
        <authorList>
            <person name="Toshchakov S.V."/>
            <person name="Podosokorskaya O.A."/>
            <person name="Kublanov I.V."/>
            <person name="Korzhenkov A."/>
            <person name="Patrushev M.V."/>
        </authorList>
    </citation>
    <scope>NUCLEOTIDE SEQUENCE [LARGE SCALE GENOMIC DNA]</scope>
    <source>
        <strain evidence="4 5">1523vc</strain>
    </source>
</reference>
<feature type="domain" description="Tail sheath protein subtilisin-like" evidence="2">
    <location>
        <begin position="83"/>
        <end position="226"/>
    </location>
</feature>
<protein>
    <submittedName>
        <fullName evidence="4">Phage tail sheath protein</fullName>
    </submittedName>
</protein>
<evidence type="ECO:0000313" key="5">
    <source>
        <dbReference type="Proteomes" id="UP000529861"/>
    </source>
</evidence>
<dbReference type="Gene3D" id="3.30.1370.220">
    <property type="match status" value="1"/>
</dbReference>
<organism evidence="4 5">
    <name type="scientific">Caldanaerobacter subterraneus</name>
    <dbReference type="NCBI Taxonomy" id="911092"/>
    <lineage>
        <taxon>Bacteria</taxon>
        <taxon>Bacillati</taxon>
        <taxon>Bacillota</taxon>
        <taxon>Clostridia</taxon>
        <taxon>Thermoanaerobacterales</taxon>
        <taxon>Thermoanaerobacteraceae</taxon>
        <taxon>Caldanaerobacter</taxon>
    </lineage>
</organism>
<dbReference type="Pfam" id="PF04984">
    <property type="entry name" value="Phage_sheath_1"/>
    <property type="match status" value="1"/>
</dbReference>
<gene>
    <name evidence="4" type="ORF">HKI81_08935</name>
</gene>
<comment type="similarity">
    <text evidence="1">Belongs to the myoviridae tail sheath protein family.</text>
</comment>
<evidence type="ECO:0000259" key="3">
    <source>
        <dbReference type="Pfam" id="PF17482"/>
    </source>
</evidence>
<proteinExistence type="inferred from homology"/>
<comment type="caution">
    <text evidence="4">The sequence shown here is derived from an EMBL/GenBank/DDBJ whole genome shotgun (WGS) entry which is preliminary data.</text>
</comment>
<dbReference type="Pfam" id="PF17482">
    <property type="entry name" value="Phage_sheath_1C"/>
    <property type="match status" value="1"/>
</dbReference>
<dbReference type="Gene3D" id="3.40.50.11790">
    <property type="match status" value="1"/>
</dbReference>
<name>A0A7Y2PMQ4_9THEO</name>
<dbReference type="InterPro" id="IPR035089">
    <property type="entry name" value="Phage_sheath_subtilisin"/>
</dbReference>
<dbReference type="InterPro" id="IPR020287">
    <property type="entry name" value="Tail_sheath_C"/>
</dbReference>
<dbReference type="EMBL" id="JABEQB010000025">
    <property type="protein sequence ID" value="NNG67343.1"/>
    <property type="molecule type" value="Genomic_DNA"/>
</dbReference>
<evidence type="ECO:0000313" key="4">
    <source>
        <dbReference type="EMBL" id="NNG67343.1"/>
    </source>
</evidence>
<evidence type="ECO:0000256" key="1">
    <source>
        <dbReference type="ARBA" id="ARBA00008005"/>
    </source>
</evidence>
<dbReference type="AlphaFoldDB" id="A0A7Y2PMQ4"/>
<accession>A0A7Y2PMQ4</accession>